<gene>
    <name evidence="2" type="ORF">PM001_LOCUS21131</name>
</gene>
<accession>A0AAV1UNS3</accession>
<proteinExistence type="predicted"/>
<reference evidence="2" key="1">
    <citation type="submission" date="2024-01" db="EMBL/GenBank/DDBJ databases">
        <authorList>
            <person name="Webb A."/>
        </authorList>
    </citation>
    <scope>NUCLEOTIDE SEQUENCE</scope>
    <source>
        <strain evidence="2">Pm1</strain>
    </source>
</reference>
<dbReference type="Proteomes" id="UP001162060">
    <property type="component" value="Unassembled WGS sequence"/>
</dbReference>
<name>A0AAV1UNS3_9STRA</name>
<comment type="caution">
    <text evidence="2">The sequence shown here is derived from an EMBL/GenBank/DDBJ whole genome shotgun (WGS) entry which is preliminary data.</text>
</comment>
<feature type="compositionally biased region" description="Gly residues" evidence="1">
    <location>
        <begin position="23"/>
        <end position="34"/>
    </location>
</feature>
<feature type="compositionally biased region" description="Basic residues" evidence="1">
    <location>
        <begin position="1"/>
        <end position="18"/>
    </location>
</feature>
<feature type="compositionally biased region" description="Polar residues" evidence="1">
    <location>
        <begin position="61"/>
        <end position="71"/>
    </location>
</feature>
<evidence type="ECO:0000256" key="1">
    <source>
        <dbReference type="SAM" id="MobiDB-lite"/>
    </source>
</evidence>
<organism evidence="2 3">
    <name type="scientific">Peronospora matthiolae</name>
    <dbReference type="NCBI Taxonomy" id="2874970"/>
    <lineage>
        <taxon>Eukaryota</taxon>
        <taxon>Sar</taxon>
        <taxon>Stramenopiles</taxon>
        <taxon>Oomycota</taxon>
        <taxon>Peronosporomycetes</taxon>
        <taxon>Peronosporales</taxon>
        <taxon>Peronosporaceae</taxon>
        <taxon>Peronospora</taxon>
    </lineage>
</organism>
<protein>
    <submittedName>
        <fullName evidence="2">Uncharacterized protein</fullName>
    </submittedName>
</protein>
<dbReference type="AlphaFoldDB" id="A0AAV1UNS3"/>
<feature type="region of interest" description="Disordered" evidence="1">
    <location>
        <begin position="1"/>
        <end position="86"/>
    </location>
</feature>
<sequence>MDGRTRSHHRKACPRKLHPPLGGELGGTTGGGYPGAASLDGQAPVDPNQLMGSPPLEQPAPTDTGSSTHTGLTGRICGEGGHPLNASGASPMMRLTSETSVRTPAQPSLTSSEMFTALVEKMAESPQVRPVQAWCDRIRHLFAEVYHAVPVRLEDLLAERKRFPPLNAAEAGLLLNLFEQAHVTRRGSYLEWKKMSSAITREHLRIPSGV</sequence>
<evidence type="ECO:0000313" key="3">
    <source>
        <dbReference type="Proteomes" id="UP001162060"/>
    </source>
</evidence>
<evidence type="ECO:0000313" key="2">
    <source>
        <dbReference type="EMBL" id="CAK7935981.1"/>
    </source>
</evidence>
<dbReference type="EMBL" id="CAKLBY020000223">
    <property type="protein sequence ID" value="CAK7935981.1"/>
    <property type="molecule type" value="Genomic_DNA"/>
</dbReference>